<dbReference type="Gene3D" id="1.20.142.10">
    <property type="entry name" value="Poly(ADP-ribose) polymerase, regulatory domain"/>
    <property type="match status" value="1"/>
</dbReference>
<name>A0ABQ7MH25_BRACM</name>
<dbReference type="InterPro" id="IPR004102">
    <property type="entry name" value="Poly(ADP-ribose)pol_reg_dom"/>
</dbReference>
<feature type="domain" description="PARP alpha-helical" evidence="1">
    <location>
        <begin position="1"/>
        <end position="72"/>
    </location>
</feature>
<dbReference type="Pfam" id="PF02877">
    <property type="entry name" value="PARP_reg"/>
    <property type="match status" value="1"/>
</dbReference>
<dbReference type="EMBL" id="JADBGQ010000005">
    <property type="protein sequence ID" value="KAG5397210.1"/>
    <property type="molecule type" value="Genomic_DNA"/>
</dbReference>
<accession>A0ABQ7MH25</accession>
<comment type="caution">
    <text evidence="2">The sequence shown here is derived from an EMBL/GenBank/DDBJ whole genome shotgun (WGS) entry which is preliminary data.</text>
</comment>
<evidence type="ECO:0000313" key="3">
    <source>
        <dbReference type="Proteomes" id="UP000823674"/>
    </source>
</evidence>
<evidence type="ECO:0000313" key="2">
    <source>
        <dbReference type="EMBL" id="KAG5397210.1"/>
    </source>
</evidence>
<organism evidence="2 3">
    <name type="scientific">Brassica rapa subsp. trilocularis</name>
    <dbReference type="NCBI Taxonomy" id="1813537"/>
    <lineage>
        <taxon>Eukaryota</taxon>
        <taxon>Viridiplantae</taxon>
        <taxon>Streptophyta</taxon>
        <taxon>Embryophyta</taxon>
        <taxon>Tracheophyta</taxon>
        <taxon>Spermatophyta</taxon>
        <taxon>Magnoliopsida</taxon>
        <taxon>eudicotyledons</taxon>
        <taxon>Gunneridae</taxon>
        <taxon>Pentapetalae</taxon>
        <taxon>rosids</taxon>
        <taxon>malvids</taxon>
        <taxon>Brassicales</taxon>
        <taxon>Brassicaceae</taxon>
        <taxon>Brassiceae</taxon>
        <taxon>Brassica</taxon>
    </lineage>
</organism>
<gene>
    <name evidence="2" type="primary">A05p022620.1_BraROA</name>
    <name evidence="2" type="ORF">IGI04_019024</name>
</gene>
<dbReference type="SUPFAM" id="SSF47587">
    <property type="entry name" value="Domain of poly(ADP-ribose) polymerase"/>
    <property type="match status" value="1"/>
</dbReference>
<dbReference type="InterPro" id="IPR036616">
    <property type="entry name" value="Poly(ADP-ribose)pol_reg_dom_sf"/>
</dbReference>
<protein>
    <recommendedName>
        <fullName evidence="1">PARP alpha-helical domain-containing protein</fullName>
    </recommendedName>
</protein>
<proteinExistence type="predicted"/>
<dbReference type="PROSITE" id="PS51060">
    <property type="entry name" value="PARP_ALPHA_HD"/>
    <property type="match status" value="1"/>
</dbReference>
<reference evidence="2 3" key="1">
    <citation type="submission" date="2021-03" db="EMBL/GenBank/DDBJ databases">
        <authorList>
            <person name="King G.J."/>
            <person name="Bancroft I."/>
            <person name="Baten A."/>
            <person name="Bloomfield J."/>
            <person name="Borpatragohain P."/>
            <person name="He Z."/>
            <person name="Irish N."/>
            <person name="Irwin J."/>
            <person name="Liu K."/>
            <person name="Mauleon R.P."/>
            <person name="Moore J."/>
            <person name="Morris R."/>
            <person name="Ostergaard L."/>
            <person name="Wang B."/>
            <person name="Wells R."/>
        </authorList>
    </citation>
    <scope>NUCLEOTIDE SEQUENCE [LARGE SCALE GENOMIC DNA]</scope>
    <source>
        <strain evidence="2">R-o-18</strain>
        <tissue evidence="2">Leaf</tissue>
    </source>
</reference>
<keyword evidence="3" id="KW-1185">Reference proteome</keyword>
<evidence type="ECO:0000259" key="1">
    <source>
        <dbReference type="PROSITE" id="PS51060"/>
    </source>
</evidence>
<sequence>MMVKQMAEIGYDANKLPLGKLSKSTILKVSEITAILAAFGYELLKRISKVIEEQQDKIINEETQARLEELSG</sequence>
<dbReference type="Proteomes" id="UP000823674">
    <property type="component" value="Chromosome A05"/>
</dbReference>